<comment type="caution">
    <text evidence="2">The sequence shown here is derived from an EMBL/GenBank/DDBJ whole genome shotgun (WGS) entry which is preliminary data.</text>
</comment>
<feature type="compositionally biased region" description="Basic residues" evidence="1">
    <location>
        <begin position="76"/>
        <end position="85"/>
    </location>
</feature>
<proteinExistence type="predicted"/>
<evidence type="ECO:0000313" key="2">
    <source>
        <dbReference type="EMBL" id="GES81880.1"/>
    </source>
</evidence>
<feature type="region of interest" description="Disordered" evidence="1">
    <location>
        <begin position="48"/>
        <end position="149"/>
    </location>
</feature>
<sequence length="180" mass="19635">MEKQIAAINNSHQSDTKVVTNKAKLVCIDSPDDSPKIDIDLEITHQSNNALSTPSSPSPPITVEQPDSWTKALTKNQKKKLKKKARAAEKITFLQENSSSSSSTASSNSSLASHAQKPVKPANSRSVTPPTCQAPKDNMGLNRLKKRSKLQDGFTGTNNCIITGYQPEHEESWLLLDLIV</sequence>
<protein>
    <submittedName>
        <fullName evidence="2">Uncharacterized protein</fullName>
    </submittedName>
</protein>
<gene>
    <name evidence="2" type="ORF">RCL2_000912000</name>
</gene>
<name>A0A8H3L8M0_9GLOM</name>
<organism evidence="2 3">
    <name type="scientific">Rhizophagus clarus</name>
    <dbReference type="NCBI Taxonomy" id="94130"/>
    <lineage>
        <taxon>Eukaryota</taxon>
        <taxon>Fungi</taxon>
        <taxon>Fungi incertae sedis</taxon>
        <taxon>Mucoromycota</taxon>
        <taxon>Glomeromycotina</taxon>
        <taxon>Glomeromycetes</taxon>
        <taxon>Glomerales</taxon>
        <taxon>Glomeraceae</taxon>
        <taxon>Rhizophagus</taxon>
    </lineage>
</organism>
<evidence type="ECO:0000313" key="3">
    <source>
        <dbReference type="Proteomes" id="UP000615446"/>
    </source>
</evidence>
<accession>A0A8H3L8M0</accession>
<dbReference type="EMBL" id="BLAL01000058">
    <property type="protein sequence ID" value="GES81880.1"/>
    <property type="molecule type" value="Genomic_DNA"/>
</dbReference>
<reference evidence="2" key="1">
    <citation type="submission" date="2019-10" db="EMBL/GenBank/DDBJ databases">
        <title>Conservation and host-specific expression of non-tandemly repeated heterogenous ribosome RNA gene in arbuscular mycorrhizal fungi.</title>
        <authorList>
            <person name="Maeda T."/>
            <person name="Kobayashi Y."/>
            <person name="Nakagawa T."/>
            <person name="Ezawa T."/>
            <person name="Yamaguchi K."/>
            <person name="Bino T."/>
            <person name="Nishimoto Y."/>
            <person name="Shigenobu S."/>
            <person name="Kawaguchi M."/>
        </authorList>
    </citation>
    <scope>NUCLEOTIDE SEQUENCE</scope>
    <source>
        <strain evidence="2">HR1</strain>
    </source>
</reference>
<dbReference type="AlphaFoldDB" id="A0A8H3L8M0"/>
<feature type="compositionally biased region" description="Low complexity" evidence="1">
    <location>
        <begin position="97"/>
        <end position="113"/>
    </location>
</feature>
<dbReference type="Proteomes" id="UP000615446">
    <property type="component" value="Unassembled WGS sequence"/>
</dbReference>
<evidence type="ECO:0000256" key="1">
    <source>
        <dbReference type="SAM" id="MobiDB-lite"/>
    </source>
</evidence>